<evidence type="ECO:0000256" key="8">
    <source>
        <dbReference type="ARBA" id="ARBA00023157"/>
    </source>
</evidence>
<dbReference type="PROSITE" id="PS01353">
    <property type="entry name" value="HEMATOPO_REC_L_F2"/>
    <property type="match status" value="1"/>
</dbReference>
<evidence type="ECO:0000256" key="4">
    <source>
        <dbReference type="ARBA" id="ARBA00022729"/>
    </source>
</evidence>
<evidence type="ECO:0000259" key="12">
    <source>
        <dbReference type="PROSITE" id="PS50853"/>
    </source>
</evidence>
<dbReference type="InterPro" id="IPR003529">
    <property type="entry name" value="Hematopoietin_rcpt_Gp130_CS"/>
</dbReference>
<dbReference type="STRING" id="28743.ENSCVAP00000025614"/>
<name>A0A3Q2E2Q4_CYPVA</name>
<dbReference type="RefSeq" id="XP_015253259.1">
    <property type="nucleotide sequence ID" value="XM_015397773.1"/>
</dbReference>
<keyword evidence="10" id="KW-0325">Glycoprotein</keyword>
<dbReference type="OrthoDB" id="10005435at2759"/>
<reference evidence="13" key="1">
    <citation type="submission" date="2025-08" db="UniProtKB">
        <authorList>
            <consortium name="Ensembl"/>
        </authorList>
    </citation>
    <scope>IDENTIFICATION</scope>
</reference>
<evidence type="ECO:0000256" key="9">
    <source>
        <dbReference type="ARBA" id="ARBA00023170"/>
    </source>
</evidence>
<dbReference type="SUPFAM" id="SSF49265">
    <property type="entry name" value="Fibronectin type III"/>
    <property type="match status" value="3"/>
</dbReference>
<feature type="chain" id="PRO_5018744965" evidence="11">
    <location>
        <begin position="24"/>
        <end position="814"/>
    </location>
</feature>
<dbReference type="PANTHER" id="PTHR48423:SF1">
    <property type="entry name" value="INTERLEUKIN-27 RECEPTOR SUBUNIT ALPHA"/>
    <property type="match status" value="1"/>
</dbReference>
<keyword evidence="6" id="KW-1133">Transmembrane helix</keyword>
<evidence type="ECO:0000256" key="11">
    <source>
        <dbReference type="SAM" id="SignalP"/>
    </source>
</evidence>
<dbReference type="Ensembl" id="ENSCVAT00000001198.1">
    <property type="protein sequence ID" value="ENSCVAP00000025614.1"/>
    <property type="gene ID" value="ENSCVAG00000010531.1"/>
</dbReference>
<dbReference type="OMA" id="KWAKECT"/>
<comment type="subcellular location">
    <subcellularLocation>
        <location evidence="1">Membrane</location>
        <topology evidence="1">Single-pass type I membrane protein</topology>
    </subcellularLocation>
</comment>
<keyword evidence="4 11" id="KW-0732">Signal</keyword>
<evidence type="ECO:0000256" key="10">
    <source>
        <dbReference type="ARBA" id="ARBA00023180"/>
    </source>
</evidence>
<feature type="domain" description="Fibronectin type-III" evidence="12">
    <location>
        <begin position="415"/>
        <end position="508"/>
    </location>
</feature>
<evidence type="ECO:0000256" key="3">
    <source>
        <dbReference type="ARBA" id="ARBA00022692"/>
    </source>
</evidence>
<keyword evidence="8" id="KW-1015">Disulfide bond</keyword>
<feature type="signal peptide" evidence="11">
    <location>
        <begin position="1"/>
        <end position="23"/>
    </location>
</feature>
<dbReference type="InterPro" id="IPR036116">
    <property type="entry name" value="FN3_sf"/>
</dbReference>
<dbReference type="InterPro" id="IPR013783">
    <property type="entry name" value="Ig-like_fold"/>
</dbReference>
<keyword evidence="3" id="KW-0812">Transmembrane</keyword>
<keyword evidence="14" id="KW-1185">Reference proteome</keyword>
<proteinExistence type="inferred from homology"/>
<dbReference type="CDD" id="cd00063">
    <property type="entry name" value="FN3"/>
    <property type="match status" value="1"/>
</dbReference>
<reference evidence="13" key="2">
    <citation type="submission" date="2025-09" db="UniProtKB">
        <authorList>
            <consortium name="Ensembl"/>
        </authorList>
    </citation>
    <scope>IDENTIFICATION</scope>
</reference>
<keyword evidence="9" id="KW-0675">Receptor</keyword>
<protein>
    <submittedName>
        <fullName evidence="13">Interleukin 12 receptor, beta 2a</fullName>
    </submittedName>
</protein>
<dbReference type="CTD" id="3595"/>
<dbReference type="GeneID" id="107099584"/>
<evidence type="ECO:0000256" key="6">
    <source>
        <dbReference type="ARBA" id="ARBA00022989"/>
    </source>
</evidence>
<evidence type="ECO:0000256" key="7">
    <source>
        <dbReference type="ARBA" id="ARBA00023136"/>
    </source>
</evidence>
<dbReference type="SMART" id="SM00060">
    <property type="entry name" value="FN3"/>
    <property type="match status" value="4"/>
</dbReference>
<dbReference type="InterPro" id="IPR052672">
    <property type="entry name" value="Type1_Cytokine_Rcpt_Type2"/>
</dbReference>
<evidence type="ECO:0000256" key="5">
    <source>
        <dbReference type="ARBA" id="ARBA00022737"/>
    </source>
</evidence>
<dbReference type="GO" id="GO:0005886">
    <property type="term" value="C:plasma membrane"/>
    <property type="evidence" value="ECO:0007669"/>
    <property type="project" value="UniProtKB-ARBA"/>
</dbReference>
<comment type="similarity">
    <text evidence="2">Belongs to the type I cytokine receptor family. Type 2 subfamily.</text>
</comment>
<dbReference type="PROSITE" id="PS50853">
    <property type="entry name" value="FN3"/>
    <property type="match status" value="2"/>
</dbReference>
<evidence type="ECO:0000313" key="14">
    <source>
        <dbReference type="Proteomes" id="UP000265020"/>
    </source>
</evidence>
<dbReference type="GeneTree" id="ENSGT00940000155776"/>
<dbReference type="AlphaFoldDB" id="A0A3Q2E2Q4"/>
<dbReference type="Gene3D" id="2.60.40.10">
    <property type="entry name" value="Immunoglobulins"/>
    <property type="match status" value="5"/>
</dbReference>
<organism evidence="13 14">
    <name type="scientific">Cyprinodon variegatus</name>
    <name type="common">Sheepshead minnow</name>
    <dbReference type="NCBI Taxonomy" id="28743"/>
    <lineage>
        <taxon>Eukaryota</taxon>
        <taxon>Metazoa</taxon>
        <taxon>Chordata</taxon>
        <taxon>Craniata</taxon>
        <taxon>Vertebrata</taxon>
        <taxon>Euteleostomi</taxon>
        <taxon>Actinopterygii</taxon>
        <taxon>Neopterygii</taxon>
        <taxon>Teleostei</taxon>
        <taxon>Neoteleostei</taxon>
        <taxon>Acanthomorphata</taxon>
        <taxon>Ovalentaria</taxon>
        <taxon>Atherinomorphae</taxon>
        <taxon>Cyprinodontiformes</taxon>
        <taxon>Cyprinodontidae</taxon>
        <taxon>Cyprinodon</taxon>
    </lineage>
</organism>
<dbReference type="KEGG" id="cvg:107099584"/>
<feature type="domain" description="Fibronectin type-III" evidence="12">
    <location>
        <begin position="223"/>
        <end position="318"/>
    </location>
</feature>
<evidence type="ECO:0000256" key="1">
    <source>
        <dbReference type="ARBA" id="ARBA00004479"/>
    </source>
</evidence>
<evidence type="ECO:0000256" key="2">
    <source>
        <dbReference type="ARBA" id="ARBA00008921"/>
    </source>
</evidence>
<dbReference type="PANTHER" id="PTHR48423">
    <property type="entry name" value="INTERLEUKIN-27 RECEPTOR SUBUNIT ALPHA"/>
    <property type="match status" value="1"/>
</dbReference>
<dbReference type="Proteomes" id="UP000265020">
    <property type="component" value="Unassembled WGS sequence"/>
</dbReference>
<dbReference type="InterPro" id="IPR003961">
    <property type="entry name" value="FN3_dom"/>
</dbReference>
<dbReference type="GO" id="GO:0004896">
    <property type="term" value="F:cytokine receptor activity"/>
    <property type="evidence" value="ECO:0007669"/>
    <property type="project" value="InterPro"/>
</dbReference>
<keyword evidence="5" id="KW-0677">Repeat</keyword>
<evidence type="ECO:0000313" key="13">
    <source>
        <dbReference type="Ensembl" id="ENSCVAP00000025614.1"/>
    </source>
</evidence>
<accession>A0A3Q2E2Q4</accession>
<sequence length="814" mass="90958">MMLFLWSVIVAAVALLGARRCAGESSCVLWSSAGDMVQRGSSFEVYCTFNPTCQRSRSMQMCADGSREEEKLTYKQFNETTIFLRVEKITEKRTYSCLADCNPPKDSCGLDISAGYPPERPKNISCIYKILTNDTGSVNCSWHRGRVTYLRDRFTLWVQAVSGNHSGGAVPACNVSNKGTELLSAIFTLPTSVQFMSVWVQASNPLGSIESSVVNYTLRDIVMPSTPAIDTVECSSRNCTIKVEQAVRTQHLQVQYRDMEQQEWRTYAEPVGLMIPSKTKHISSLEPCSLYSFRVRSRFSTGLWSQWSSSISNQTEEEAPTPALDVWLVPVPGLKSMRVYWKVSVMAVCSRSITQYKIQVNSNDSVVANVGAEVKNRSIPFCSNCEVSVQAVNSKGLSPPATITTHHTDDVLLAKTAPLEIESKAENHTVTISWRKPQTAPAHYLVEWFSEGLMLNQLRWVRLNSTETFFKITDMNPYECYEGAVYVFYNKSSVSKTSFGRIATLEAAPEMGPSVGEKVEGKKRRVTVVWTELPKAQRRGCITSFTIYLQNRTGAPKLYYAQASERVKTIEGLHPDSYSLWMSASTSKGEGPPGQKIKFFIEEDDHLSPLLMMCLLVTAVAFTLCLWKGTAVKHRFSVIFRCLMPDVVPDPANSKWARECSKEKGMMNLKLPSHDSSFTDPEDETILVDVEELCRQIGDPPAQRNNPLKCSPESTTGQETELSALMYPPLTTYIKSLSHDSDSSCQISSDTSTIIDYISSHGQENLENYDQDDEEFPEMQFFPSLSLLMEPVGCVGKLTLDAVKIDCSDFFQNA</sequence>
<keyword evidence="7" id="KW-0472">Membrane</keyword>